<dbReference type="AlphaFoldDB" id="A0A6B0GIY9"/>
<evidence type="ECO:0000256" key="1">
    <source>
        <dbReference type="SAM" id="Coils"/>
    </source>
</evidence>
<evidence type="ECO:0000313" key="4">
    <source>
        <dbReference type="Proteomes" id="UP000451471"/>
    </source>
</evidence>
<feature type="region of interest" description="Disordered" evidence="2">
    <location>
        <begin position="185"/>
        <end position="206"/>
    </location>
</feature>
<keyword evidence="4" id="KW-1185">Reference proteome</keyword>
<proteinExistence type="predicted"/>
<feature type="compositionally biased region" description="Polar residues" evidence="2">
    <location>
        <begin position="193"/>
        <end position="206"/>
    </location>
</feature>
<keyword evidence="1" id="KW-0175">Coiled coil</keyword>
<dbReference type="RefSeq" id="WP_158204480.1">
    <property type="nucleotide sequence ID" value="NZ_WSZK01000015.1"/>
</dbReference>
<evidence type="ECO:0000313" key="3">
    <source>
        <dbReference type="EMBL" id="MWG34842.1"/>
    </source>
</evidence>
<accession>A0A6B0GIY9</accession>
<gene>
    <name evidence="3" type="ORF">GQS65_10110</name>
</gene>
<comment type="caution">
    <text evidence="3">The sequence shown here is derived from an EMBL/GenBank/DDBJ whole genome shotgun (WGS) entry which is preliminary data.</text>
</comment>
<sequence length="206" mass="22749">MTEDTPTREEFEGLRTEHEALKNDWHAVRKHKLFPTMEENGDAIAALLDDMQSVKAELREVRSENQRLEQKFESIAGLAEDEQSSPAKRAADVRQAMIRRAEAKEDDPDDPSAEVALYYKEVEELLADYGHGSVHRPQAFDAMRDAADADGFTMGSKLSRAGNRADAVILKLAELPAYARCNEITTAADAPTGSDTATHVTSSTQD</sequence>
<evidence type="ECO:0000256" key="2">
    <source>
        <dbReference type="SAM" id="MobiDB-lite"/>
    </source>
</evidence>
<protein>
    <submittedName>
        <fullName evidence="3">Uncharacterized protein</fullName>
    </submittedName>
</protein>
<dbReference type="EMBL" id="WSZK01000015">
    <property type="protein sequence ID" value="MWG34842.1"/>
    <property type="molecule type" value="Genomic_DNA"/>
</dbReference>
<organism evidence="3 4">
    <name type="scientific">Halomarina oriensis</name>
    <dbReference type="NCBI Taxonomy" id="671145"/>
    <lineage>
        <taxon>Archaea</taxon>
        <taxon>Methanobacteriati</taxon>
        <taxon>Methanobacteriota</taxon>
        <taxon>Stenosarchaea group</taxon>
        <taxon>Halobacteria</taxon>
        <taxon>Halobacteriales</taxon>
        <taxon>Natronomonadaceae</taxon>
        <taxon>Halomarina</taxon>
    </lineage>
</organism>
<feature type="coiled-coil region" evidence="1">
    <location>
        <begin position="44"/>
        <end position="78"/>
    </location>
</feature>
<reference evidence="3 4" key="1">
    <citation type="submission" date="2019-12" db="EMBL/GenBank/DDBJ databases">
        <title>Halocatena pleomorpha gen. nov. sp. nov., an extremely halophilic archaeon of family Halobacteriaceae isolated from saltpan soil.</title>
        <authorList>
            <person name="Pal Y."/>
            <person name="Verma A."/>
            <person name="Krishnamurthi S."/>
            <person name="Kumar P."/>
        </authorList>
    </citation>
    <scope>NUCLEOTIDE SEQUENCE [LARGE SCALE GENOMIC DNA]</scope>
    <source>
        <strain evidence="3 4">JCM 16495</strain>
    </source>
</reference>
<dbReference type="Proteomes" id="UP000451471">
    <property type="component" value="Unassembled WGS sequence"/>
</dbReference>
<name>A0A6B0GIY9_9EURY</name>